<dbReference type="CDD" id="cd19509">
    <property type="entry name" value="RecA-like_VPS4-like"/>
    <property type="match status" value="1"/>
</dbReference>
<dbReference type="Pfam" id="PF17862">
    <property type="entry name" value="AAA_lid_3"/>
    <property type="match status" value="1"/>
</dbReference>
<dbReference type="GO" id="GO:0005524">
    <property type="term" value="F:ATP binding"/>
    <property type="evidence" value="ECO:0007669"/>
    <property type="project" value="UniProtKB-KW"/>
</dbReference>
<dbReference type="PANTHER" id="PTHR23074">
    <property type="entry name" value="AAA DOMAIN-CONTAINING"/>
    <property type="match status" value="1"/>
</dbReference>
<dbReference type="InterPro" id="IPR050304">
    <property type="entry name" value="MT-severing_AAA_ATPase"/>
</dbReference>
<proteinExistence type="inferred from homology"/>
<dbReference type="EMBL" id="CAXLJL010000267">
    <property type="protein sequence ID" value="CAL5135535.1"/>
    <property type="molecule type" value="Genomic_DNA"/>
</dbReference>
<dbReference type="Pfam" id="PF09336">
    <property type="entry name" value="Vps4_C"/>
    <property type="match status" value="1"/>
</dbReference>
<dbReference type="FunFam" id="1.10.8.60:FF:000022">
    <property type="entry name" value="Fidgetin like 1"/>
    <property type="match status" value="1"/>
</dbReference>
<dbReference type="InterPro" id="IPR003959">
    <property type="entry name" value="ATPase_AAA_core"/>
</dbReference>
<dbReference type="PANTHER" id="PTHR23074:SF86">
    <property type="entry name" value="SPASTIN"/>
    <property type="match status" value="1"/>
</dbReference>
<dbReference type="GO" id="GO:0008568">
    <property type="term" value="F:microtubule severing ATPase activity"/>
    <property type="evidence" value="ECO:0007669"/>
    <property type="project" value="UniProtKB-EC"/>
</dbReference>
<dbReference type="EC" id="5.6.1.1" evidence="10"/>
<keyword evidence="7" id="KW-0472">Membrane</keyword>
<dbReference type="Gene3D" id="1.10.8.60">
    <property type="match status" value="1"/>
</dbReference>
<comment type="caution">
    <text evidence="13">The sequence shown here is derived from an EMBL/GenBank/DDBJ whole genome shotgun (WGS) entry which is preliminary data.</text>
</comment>
<evidence type="ECO:0000256" key="11">
    <source>
        <dbReference type="RuleBase" id="RU003651"/>
    </source>
</evidence>
<dbReference type="GO" id="GO:0005737">
    <property type="term" value="C:cytoplasm"/>
    <property type="evidence" value="ECO:0007669"/>
    <property type="project" value="UniProtKB-SubCell"/>
</dbReference>
<name>A0AAV2TFS5_CALDB</name>
<evidence type="ECO:0000259" key="12">
    <source>
        <dbReference type="SMART" id="SM00382"/>
    </source>
</evidence>
<keyword evidence="8" id="KW-0413">Isomerase</keyword>
<accession>A0AAV2TFS5</accession>
<dbReference type="InterPro" id="IPR041569">
    <property type="entry name" value="AAA_lid_3"/>
</dbReference>
<dbReference type="SMART" id="SM00382">
    <property type="entry name" value="AAA"/>
    <property type="match status" value="1"/>
</dbReference>
<protein>
    <recommendedName>
        <fullName evidence="10">microtubule-severing ATPase</fullName>
        <ecNumber evidence="10">5.6.1.1</ecNumber>
    </recommendedName>
</protein>
<comment type="similarity">
    <text evidence="2 11">Belongs to the AAA ATPase family.</text>
</comment>
<dbReference type="GO" id="GO:0016887">
    <property type="term" value="F:ATP hydrolysis activity"/>
    <property type="evidence" value="ECO:0007669"/>
    <property type="project" value="InterPro"/>
</dbReference>
<dbReference type="PROSITE" id="PS00674">
    <property type="entry name" value="AAA"/>
    <property type="match status" value="1"/>
</dbReference>
<comment type="subcellular location">
    <subcellularLocation>
        <location evidence="1">Cytoplasm</location>
    </subcellularLocation>
</comment>
<dbReference type="SUPFAM" id="SSF52540">
    <property type="entry name" value="P-loop containing nucleoside triphosphate hydrolases"/>
    <property type="match status" value="1"/>
</dbReference>
<evidence type="ECO:0000256" key="8">
    <source>
        <dbReference type="ARBA" id="ARBA00023235"/>
    </source>
</evidence>
<keyword evidence="6 11" id="KW-0067">ATP-binding</keyword>
<evidence type="ECO:0000256" key="3">
    <source>
        <dbReference type="ARBA" id="ARBA00022490"/>
    </source>
</evidence>
<dbReference type="SUPFAM" id="SSF116846">
    <property type="entry name" value="MIT domain"/>
    <property type="match status" value="1"/>
</dbReference>
<keyword evidence="5 11" id="KW-0547">Nucleotide-binding</keyword>
<evidence type="ECO:0000256" key="9">
    <source>
        <dbReference type="ARBA" id="ARBA00036378"/>
    </source>
</evidence>
<dbReference type="InterPro" id="IPR015415">
    <property type="entry name" value="Spast_Vps4_C"/>
</dbReference>
<keyword evidence="4" id="KW-0493">Microtubule</keyword>
<dbReference type="Proteomes" id="UP001497525">
    <property type="component" value="Unassembled WGS sequence"/>
</dbReference>
<dbReference type="InterPro" id="IPR003960">
    <property type="entry name" value="ATPase_AAA_CS"/>
</dbReference>
<evidence type="ECO:0000256" key="10">
    <source>
        <dbReference type="ARBA" id="ARBA00038871"/>
    </source>
</evidence>
<dbReference type="Gene3D" id="3.40.50.300">
    <property type="entry name" value="P-loop containing nucleotide triphosphate hydrolases"/>
    <property type="match status" value="1"/>
</dbReference>
<dbReference type="AlphaFoldDB" id="A0AAV2TFS5"/>
<reference evidence="13" key="1">
    <citation type="submission" date="2024-06" db="EMBL/GenBank/DDBJ databases">
        <authorList>
            <person name="Liu X."/>
            <person name="Lenzi L."/>
            <person name="Haldenby T S."/>
            <person name="Uol C."/>
        </authorList>
    </citation>
    <scope>NUCLEOTIDE SEQUENCE</scope>
</reference>
<evidence type="ECO:0000256" key="6">
    <source>
        <dbReference type="ARBA" id="ARBA00022840"/>
    </source>
</evidence>
<evidence type="ECO:0000256" key="7">
    <source>
        <dbReference type="ARBA" id="ARBA00023136"/>
    </source>
</evidence>
<evidence type="ECO:0000313" key="14">
    <source>
        <dbReference type="Proteomes" id="UP001497525"/>
    </source>
</evidence>
<evidence type="ECO:0000256" key="5">
    <source>
        <dbReference type="ARBA" id="ARBA00022741"/>
    </source>
</evidence>
<sequence>MVSDYYREGKKALSSAINAEDRNSYTEARGLYVKCVSYFEQWLRSPSDRMLIAYAQKFRNEAMERINFIDNRSKGRAGGAVAATTRTARVRRCPPEQSDMKSKLKNVDEKLADRILSEVYEDCSSITFDDIIGNEKAKQTLKETVILPALRPELFTGLRSPVRGVLLFGPPGNGKTMLAKAVASESNCTFFNITAASLLSKWVGESENLVRALFAVARQHQPAIIFIDEVDSMMTARQSGSGHDVSRRVLTQLLTEIDGVGSDSDRLLILGATNRPEELDSAALRRFSKRIYVSMPDANARTELLQKLLSKNPGHSLSKNDLRKIATNTAGYSASDLRRLAEEAALEPVRELGEKKLRTIAPRDVRPIKVGDFLRALRTILPSVAPSDLVPYEKWNAQFGESPPGAQTRDNVRRNSSLLDKITLKFQ</sequence>
<gene>
    <name evidence="13" type="ORF">CDAUBV1_LOCUS9672</name>
</gene>
<keyword evidence="3" id="KW-0963">Cytoplasm</keyword>
<evidence type="ECO:0000313" key="13">
    <source>
        <dbReference type="EMBL" id="CAL5135535.1"/>
    </source>
</evidence>
<dbReference type="InterPro" id="IPR036181">
    <property type="entry name" value="MIT_dom_sf"/>
</dbReference>
<dbReference type="Pfam" id="PF00004">
    <property type="entry name" value="AAA"/>
    <property type="match status" value="1"/>
</dbReference>
<dbReference type="GO" id="GO:0005874">
    <property type="term" value="C:microtubule"/>
    <property type="evidence" value="ECO:0007669"/>
    <property type="project" value="UniProtKB-KW"/>
</dbReference>
<feature type="domain" description="AAA+ ATPase" evidence="12">
    <location>
        <begin position="161"/>
        <end position="297"/>
    </location>
</feature>
<evidence type="ECO:0000256" key="1">
    <source>
        <dbReference type="ARBA" id="ARBA00004496"/>
    </source>
</evidence>
<dbReference type="InterPro" id="IPR027417">
    <property type="entry name" value="P-loop_NTPase"/>
</dbReference>
<organism evidence="13 14">
    <name type="scientific">Calicophoron daubneyi</name>
    <name type="common">Rumen fluke</name>
    <name type="synonym">Paramphistomum daubneyi</name>
    <dbReference type="NCBI Taxonomy" id="300641"/>
    <lineage>
        <taxon>Eukaryota</taxon>
        <taxon>Metazoa</taxon>
        <taxon>Spiralia</taxon>
        <taxon>Lophotrochozoa</taxon>
        <taxon>Platyhelminthes</taxon>
        <taxon>Trematoda</taxon>
        <taxon>Digenea</taxon>
        <taxon>Plagiorchiida</taxon>
        <taxon>Pronocephalata</taxon>
        <taxon>Paramphistomoidea</taxon>
        <taxon>Paramphistomidae</taxon>
        <taxon>Calicophoron</taxon>
    </lineage>
</organism>
<dbReference type="FunFam" id="3.40.50.300:FF:001054">
    <property type="entry name" value="ATPase, AAA family, putative"/>
    <property type="match status" value="1"/>
</dbReference>
<dbReference type="InterPro" id="IPR003593">
    <property type="entry name" value="AAA+_ATPase"/>
</dbReference>
<comment type="catalytic activity">
    <reaction evidence="9">
        <text>n ATP + n H2O + a microtubule = n ADP + n phosphate + (n+1) alpha/beta tubulin heterodimers.</text>
        <dbReference type="EC" id="5.6.1.1"/>
    </reaction>
</comment>
<evidence type="ECO:0000256" key="2">
    <source>
        <dbReference type="ARBA" id="ARBA00006914"/>
    </source>
</evidence>
<evidence type="ECO:0000256" key="4">
    <source>
        <dbReference type="ARBA" id="ARBA00022701"/>
    </source>
</evidence>